<feature type="compositionally biased region" description="Low complexity" evidence="1">
    <location>
        <begin position="742"/>
        <end position="765"/>
    </location>
</feature>
<feature type="compositionally biased region" description="Acidic residues" evidence="1">
    <location>
        <begin position="87"/>
        <end position="97"/>
    </location>
</feature>
<proteinExistence type="predicted"/>
<keyword evidence="3" id="KW-1185">Reference proteome</keyword>
<feature type="region of interest" description="Disordered" evidence="1">
    <location>
        <begin position="291"/>
        <end position="332"/>
    </location>
</feature>
<feature type="compositionally biased region" description="Low complexity" evidence="1">
    <location>
        <begin position="377"/>
        <end position="397"/>
    </location>
</feature>
<dbReference type="Proteomes" id="UP000078512">
    <property type="component" value="Unassembled WGS sequence"/>
</dbReference>
<name>A0A197K9Z6_9FUNG</name>
<evidence type="ECO:0000313" key="3">
    <source>
        <dbReference type="Proteomes" id="UP000078512"/>
    </source>
</evidence>
<organism evidence="2 3">
    <name type="scientific">Linnemannia elongata AG-77</name>
    <dbReference type="NCBI Taxonomy" id="1314771"/>
    <lineage>
        <taxon>Eukaryota</taxon>
        <taxon>Fungi</taxon>
        <taxon>Fungi incertae sedis</taxon>
        <taxon>Mucoromycota</taxon>
        <taxon>Mortierellomycotina</taxon>
        <taxon>Mortierellomycetes</taxon>
        <taxon>Mortierellales</taxon>
        <taxon>Mortierellaceae</taxon>
        <taxon>Linnemannia</taxon>
    </lineage>
</organism>
<dbReference type="PANTHER" id="PTHR16021">
    <property type="entry name" value="MANSC DOMAIN CONTAINING PROTEIN 1"/>
    <property type="match status" value="1"/>
</dbReference>
<feature type="compositionally biased region" description="Basic residues" evidence="1">
    <location>
        <begin position="118"/>
        <end position="132"/>
    </location>
</feature>
<feature type="compositionally biased region" description="Low complexity" evidence="1">
    <location>
        <begin position="10"/>
        <end position="21"/>
    </location>
</feature>
<feature type="region of interest" description="Disordered" evidence="1">
    <location>
        <begin position="581"/>
        <end position="633"/>
    </location>
</feature>
<accession>A0A197K9Z6</accession>
<sequence>MSAKQREEPNNTTTNNISNSIGKMKDRDQQPMTATTHNACDVDGVGIPGADKTDTRRSNSKTSNLIKGLRFLPFLNKQKKKEREERVEMEEDAVQEEGEGRKQNKKHDSRDENDGPKWRGRGLKWRRKKRGSAAHNSRDATPTTATTTETTIATTATNEDVDAYANIQHQDYKPRNENESSVTLTKSITTGGGGGAEAAGTRAAEEKRDPRVLMPMYRFRTLDVFPRSLRHTSTSLSSTTSTTMAPSRRFIVTCSHHCHCHRANTTTITEDEHAITADNKDDSTLANKKAQSLLPTPPSSPQLTSSSASASSSPSSSSSADADNSNNNTNNNALDAATIITTRTGDNNYYYRHRLRRVLSVEFIHDIEADTIDVPWSSSSPPSPLLTQSPLSQQQNLENKHEHEIDHKLEFEHGVQQQEQEHQADYFTAAPAPAHAPSIPLRPALTHRPQFEPNPIQIHDFQGLSILDHNEDDDDASTVLIEPLKQEPTKQDDDISLPASFDVVKATAKTEIASLKTTHSSSSLTSSSSSLVLSLSETTSTPKLDRVPSVVPFLPLPVALAIPLPVPVPVKFVSAQGLGRVPEQASDQSASLERKELDQGHHQQDPSGLTFRHTISDNNSHSDSHGDQLHQHKDQHLRQSRLWSVLPYDLEVKAALDECLGDIYHFTSSAPNSVTNSRYSTRTSHDDTKSVYQYEGPMDEGCDIYHNYQAPLPSPPLLKGVVATTTVTTAVVDAVRMDQHKSSTTSSPQQLYQQLLSSSPPAASSRESTKSLLIASTSPPPPVAFHVLDQNDTIRSAEVTNDLDSKDLPPVLLLPGQQQEGLIEQYPRAMTVKRASTTEVVDKGFLNGLFAGTLSRWTQPTPTTAPVPPIIITTSAMASTTSPLLRHMNRGRGRAAQSGDLVDMDPFWDF</sequence>
<feature type="compositionally biased region" description="Polar residues" evidence="1">
    <location>
        <begin position="179"/>
        <end position="188"/>
    </location>
</feature>
<feature type="region of interest" description="Disordered" evidence="1">
    <location>
        <begin position="739"/>
        <end position="776"/>
    </location>
</feature>
<evidence type="ECO:0000313" key="2">
    <source>
        <dbReference type="EMBL" id="OAQ33224.1"/>
    </source>
</evidence>
<dbReference type="PANTHER" id="PTHR16021:SF13">
    <property type="entry name" value="ETS DOMAIN-CONTAINING PROTEIN-RELATED"/>
    <property type="match status" value="1"/>
</dbReference>
<gene>
    <name evidence="2" type="ORF">K457DRAFT_29604</name>
</gene>
<feature type="compositionally biased region" description="Basic and acidic residues" evidence="1">
    <location>
        <begin position="98"/>
        <end position="117"/>
    </location>
</feature>
<feature type="region of interest" description="Disordered" evidence="1">
    <location>
        <begin position="175"/>
        <end position="206"/>
    </location>
</feature>
<feature type="region of interest" description="Disordered" evidence="1">
    <location>
        <begin position="373"/>
        <end position="401"/>
    </location>
</feature>
<dbReference type="AlphaFoldDB" id="A0A197K9Z6"/>
<feature type="compositionally biased region" description="Low complexity" evidence="1">
    <location>
        <begin position="140"/>
        <end position="157"/>
    </location>
</feature>
<feature type="compositionally biased region" description="Basic and acidic residues" evidence="1">
    <location>
        <begin position="592"/>
        <end position="604"/>
    </location>
</feature>
<dbReference type="InterPro" id="IPR052660">
    <property type="entry name" value="Erythrocyte_Invasion_ImmMod"/>
</dbReference>
<feature type="compositionally biased region" description="Low complexity" evidence="1">
    <location>
        <begin position="301"/>
        <end position="332"/>
    </location>
</feature>
<evidence type="ECO:0000256" key="1">
    <source>
        <dbReference type="SAM" id="MobiDB-lite"/>
    </source>
</evidence>
<feature type="compositionally biased region" description="Basic and acidic residues" evidence="1">
    <location>
        <begin position="620"/>
        <end position="633"/>
    </location>
</feature>
<dbReference type="OrthoDB" id="2446851at2759"/>
<protein>
    <submittedName>
        <fullName evidence="2">Uncharacterized protein</fullName>
    </submittedName>
</protein>
<reference evidence="2 3" key="1">
    <citation type="submission" date="2016-05" db="EMBL/GenBank/DDBJ databases">
        <title>Genome sequencing reveals origins of a unique bacterial endosymbiosis in the earliest lineages of terrestrial Fungi.</title>
        <authorList>
            <consortium name="DOE Joint Genome Institute"/>
            <person name="Uehling J."/>
            <person name="Gryganskyi A."/>
            <person name="Hameed K."/>
            <person name="Tschaplinski T."/>
            <person name="Misztal P."/>
            <person name="Wu S."/>
            <person name="Desiro A."/>
            <person name="Vande Pol N."/>
            <person name="Du Z.-Y."/>
            <person name="Zienkiewicz A."/>
            <person name="Zienkiewicz K."/>
            <person name="Morin E."/>
            <person name="Tisserant E."/>
            <person name="Splivallo R."/>
            <person name="Hainaut M."/>
            <person name="Henrissat B."/>
            <person name="Ohm R."/>
            <person name="Kuo A."/>
            <person name="Yan J."/>
            <person name="Lipzen A."/>
            <person name="Nolan M."/>
            <person name="Labutti K."/>
            <person name="Barry K."/>
            <person name="Goldstein A."/>
            <person name="Labbe J."/>
            <person name="Schadt C."/>
            <person name="Tuskan G."/>
            <person name="Grigoriev I."/>
            <person name="Martin F."/>
            <person name="Vilgalys R."/>
            <person name="Bonito G."/>
        </authorList>
    </citation>
    <scope>NUCLEOTIDE SEQUENCE [LARGE SCALE GENOMIC DNA]</scope>
    <source>
        <strain evidence="2 3">AG-77</strain>
    </source>
</reference>
<feature type="region of interest" description="Disordered" evidence="1">
    <location>
        <begin position="1"/>
        <end position="157"/>
    </location>
</feature>
<dbReference type="EMBL" id="KV442022">
    <property type="protein sequence ID" value="OAQ33224.1"/>
    <property type="molecule type" value="Genomic_DNA"/>
</dbReference>